<gene>
    <name evidence="2" type="ORF">EDD28_1035</name>
</gene>
<sequence>MNTTQEQTLGRPEADAAPYWSREQWQELAASMLRTAQRYASPRHGRITYPGAEGGYGHAVDGLEGFARTFLVAGFLVAGNRGEDPEGFLDWFAEGVAAGTDPDADPQERWVRLDEHDQAKVEAASLALVLDLTRPWLWDRLDAVVQRRVVEYLSPVVGDETYPRNNWLWFRVVVQTFLRSVGGPWSADDIRSDLARHDSYVQADGWLTDGTERAYDHYVGWALHLYPTLWARMSGAEDLAADRVERDRAALDRFLADALALVGGDGSPLIQGRSLIYRFAAAAPYWVGAIAEVPSHPLGQLRAAANAVVAHFTDRGIPGEGFLTMGWHDEWRELAQSYSGPSSPYWATKGLVGLLLPADHPVWSAPRVALPVEQGVARYVAAPAWAISGTADDGIVRIANHGSDHASLSADTGDSPLYARLGYSTATFPLLDAESWVAPLDQAVVLVDAAGRRTHRAGMAVLAPPAAVTDPEGSDVVTAASRADAHWITPAEQQVRHGSGVAGEVAPAGELTTVSVLRGAWEVRLVHVAAPAPEALALELGGWPLAGNAGEAAEEAVVAVTSGPAGPADEDGPGASAPAVALASGGRTAELHALDAGWDGARVERRRDASPLGAEAAVGVLTAAPAEGWHAAAIALTGTGADGAVTPGEPPRLTLTDSHARIAWADGVVTTVTLPTIPAAGGQRRSDA</sequence>
<dbReference type="Proteomes" id="UP000275356">
    <property type="component" value="Unassembled WGS sequence"/>
</dbReference>
<protein>
    <recommendedName>
        <fullName evidence="1">DUF2264 domain-containing protein</fullName>
    </recommendedName>
</protein>
<keyword evidence="3" id="KW-1185">Reference proteome</keyword>
<dbReference type="Pfam" id="PF10022">
    <property type="entry name" value="DUF2264"/>
    <property type="match status" value="1"/>
</dbReference>
<evidence type="ECO:0000313" key="3">
    <source>
        <dbReference type="Proteomes" id="UP000275356"/>
    </source>
</evidence>
<dbReference type="InterPro" id="IPR049349">
    <property type="entry name" value="DUF2264_N"/>
</dbReference>
<name>A0A3N2D9I3_9MICO</name>
<comment type="caution">
    <text evidence="2">The sequence shown here is derived from an EMBL/GenBank/DDBJ whole genome shotgun (WGS) entry which is preliminary data.</text>
</comment>
<proteinExistence type="predicted"/>
<dbReference type="AlphaFoldDB" id="A0A3N2D9I3"/>
<evidence type="ECO:0000259" key="1">
    <source>
        <dbReference type="Pfam" id="PF10022"/>
    </source>
</evidence>
<evidence type="ECO:0000313" key="2">
    <source>
        <dbReference type="EMBL" id="ROR96450.1"/>
    </source>
</evidence>
<accession>A0A3N2D9I3</accession>
<dbReference type="PANTHER" id="PTHR35339">
    <property type="entry name" value="LINALOOL DEHYDRATASE_ISOMERASE DOMAIN-CONTAINING PROTEIN"/>
    <property type="match status" value="1"/>
</dbReference>
<dbReference type="InterPro" id="IPR016624">
    <property type="entry name" value="UCP014753"/>
</dbReference>
<organism evidence="2 3">
    <name type="scientific">Salana multivorans</name>
    <dbReference type="NCBI Taxonomy" id="120377"/>
    <lineage>
        <taxon>Bacteria</taxon>
        <taxon>Bacillati</taxon>
        <taxon>Actinomycetota</taxon>
        <taxon>Actinomycetes</taxon>
        <taxon>Micrococcales</taxon>
        <taxon>Beutenbergiaceae</taxon>
        <taxon>Salana</taxon>
    </lineage>
</organism>
<dbReference type="RefSeq" id="WP_245967927.1">
    <property type="nucleotide sequence ID" value="NZ_RKHQ01000001.1"/>
</dbReference>
<reference evidence="2 3" key="1">
    <citation type="submission" date="2018-11" db="EMBL/GenBank/DDBJ databases">
        <title>Sequencing the genomes of 1000 actinobacteria strains.</title>
        <authorList>
            <person name="Klenk H.-P."/>
        </authorList>
    </citation>
    <scope>NUCLEOTIDE SEQUENCE [LARGE SCALE GENOMIC DNA]</scope>
    <source>
        <strain evidence="2 3">DSM 13521</strain>
    </source>
</reference>
<feature type="domain" description="DUF2264" evidence="1">
    <location>
        <begin position="21"/>
        <end position="367"/>
    </location>
</feature>
<dbReference type="PANTHER" id="PTHR35339:SF4">
    <property type="entry name" value="LINALOOL DEHYDRATASE_ISOMERASE DOMAIN-CONTAINING PROTEIN"/>
    <property type="match status" value="1"/>
</dbReference>
<dbReference type="EMBL" id="RKHQ01000001">
    <property type="protein sequence ID" value="ROR96450.1"/>
    <property type="molecule type" value="Genomic_DNA"/>
</dbReference>